<dbReference type="SUPFAM" id="SSF52540">
    <property type="entry name" value="P-loop containing nucleoside triphosphate hydrolases"/>
    <property type="match status" value="1"/>
</dbReference>
<dbReference type="GO" id="GO:0031508">
    <property type="term" value="P:pericentric heterochromatin formation"/>
    <property type="evidence" value="ECO:0007669"/>
    <property type="project" value="TreeGrafter"/>
</dbReference>
<feature type="compositionally biased region" description="Basic and acidic residues" evidence="9">
    <location>
        <begin position="219"/>
        <end position="230"/>
    </location>
</feature>
<dbReference type="GO" id="GO:0003682">
    <property type="term" value="F:chromatin binding"/>
    <property type="evidence" value="ECO:0007669"/>
    <property type="project" value="TreeGrafter"/>
</dbReference>
<dbReference type="PANTHER" id="PTHR47161">
    <property type="entry name" value="LYMPHOID-SPECIFIC HELICASE"/>
    <property type="match status" value="1"/>
</dbReference>
<feature type="region of interest" description="Disordered" evidence="9">
    <location>
        <begin position="125"/>
        <end position="202"/>
    </location>
</feature>
<dbReference type="GO" id="GO:0005634">
    <property type="term" value="C:nucleus"/>
    <property type="evidence" value="ECO:0007669"/>
    <property type="project" value="UniProtKB-SubCell"/>
</dbReference>
<dbReference type="GO" id="GO:0044027">
    <property type="term" value="P:negative regulation of gene expression via chromosomal CpG island methylation"/>
    <property type="evidence" value="ECO:0007669"/>
    <property type="project" value="TreeGrafter"/>
</dbReference>
<dbReference type="SMART" id="SM00487">
    <property type="entry name" value="DEXDc"/>
    <property type="match status" value="1"/>
</dbReference>
<evidence type="ECO:0000256" key="2">
    <source>
        <dbReference type="ARBA" id="ARBA00007025"/>
    </source>
</evidence>
<dbReference type="GO" id="GO:0004386">
    <property type="term" value="F:helicase activity"/>
    <property type="evidence" value="ECO:0007669"/>
    <property type="project" value="UniProtKB-KW"/>
</dbReference>
<proteinExistence type="inferred from homology"/>
<feature type="compositionally biased region" description="Acidic residues" evidence="9">
    <location>
        <begin position="235"/>
        <end position="246"/>
    </location>
</feature>
<dbReference type="GO" id="GO:0016787">
    <property type="term" value="F:hydrolase activity"/>
    <property type="evidence" value="ECO:0007669"/>
    <property type="project" value="UniProtKB-KW"/>
</dbReference>
<feature type="region of interest" description="Disordered" evidence="9">
    <location>
        <begin position="68"/>
        <end position="99"/>
    </location>
</feature>
<dbReference type="PROSITE" id="PS51192">
    <property type="entry name" value="HELICASE_ATP_BIND_1"/>
    <property type="match status" value="1"/>
</dbReference>
<evidence type="ECO:0000313" key="11">
    <source>
        <dbReference type="EMBL" id="CAL4063884.1"/>
    </source>
</evidence>
<dbReference type="Pfam" id="PF00176">
    <property type="entry name" value="SNF2-rel_dom"/>
    <property type="match status" value="1"/>
</dbReference>
<gene>
    <name evidence="11" type="ORF">MNOR_LOCUS3692</name>
</gene>
<comment type="caution">
    <text evidence="11">The sequence shown here is derived from an EMBL/GenBank/DDBJ whole genome shotgun (WGS) entry which is preliminary data.</text>
</comment>
<feature type="region of interest" description="Disordered" evidence="9">
    <location>
        <begin position="219"/>
        <end position="248"/>
    </location>
</feature>
<evidence type="ECO:0000256" key="7">
    <source>
        <dbReference type="ARBA" id="ARBA00023054"/>
    </source>
</evidence>
<dbReference type="InterPro" id="IPR038718">
    <property type="entry name" value="SNF2-like_sf"/>
</dbReference>
<keyword evidence="6" id="KW-0067">ATP-binding</keyword>
<evidence type="ECO:0000256" key="5">
    <source>
        <dbReference type="ARBA" id="ARBA00022806"/>
    </source>
</evidence>
<keyword evidence="3" id="KW-0547">Nucleotide-binding</keyword>
<dbReference type="EMBL" id="CAXKWB010001289">
    <property type="protein sequence ID" value="CAL4063884.1"/>
    <property type="molecule type" value="Genomic_DNA"/>
</dbReference>
<dbReference type="InterPro" id="IPR000330">
    <property type="entry name" value="SNF2_N"/>
</dbReference>
<keyword evidence="8" id="KW-0539">Nucleus</keyword>
<keyword evidence="5" id="KW-0347">Helicase</keyword>
<dbReference type="InterPro" id="IPR014001">
    <property type="entry name" value="Helicase_ATP-bd"/>
</dbReference>
<dbReference type="GO" id="GO:0005721">
    <property type="term" value="C:pericentric heterochromatin"/>
    <property type="evidence" value="ECO:0007669"/>
    <property type="project" value="TreeGrafter"/>
</dbReference>
<dbReference type="PANTHER" id="PTHR47161:SF1">
    <property type="entry name" value="LYMPHOID-SPECIFIC HELICASE"/>
    <property type="match status" value="1"/>
</dbReference>
<dbReference type="Gene3D" id="3.40.50.10810">
    <property type="entry name" value="Tandem AAA-ATPase domain"/>
    <property type="match status" value="1"/>
</dbReference>
<evidence type="ECO:0000256" key="4">
    <source>
        <dbReference type="ARBA" id="ARBA00022801"/>
    </source>
</evidence>
<reference evidence="11 12" key="1">
    <citation type="submission" date="2024-05" db="EMBL/GenBank/DDBJ databases">
        <authorList>
            <person name="Wallberg A."/>
        </authorList>
    </citation>
    <scope>NUCLEOTIDE SEQUENCE [LARGE SCALE GENOMIC DNA]</scope>
</reference>
<feature type="compositionally biased region" description="Basic and acidic residues" evidence="9">
    <location>
        <begin position="126"/>
        <end position="150"/>
    </location>
</feature>
<dbReference type="InterPro" id="IPR027417">
    <property type="entry name" value="P-loop_NTPase"/>
</dbReference>
<accession>A0AAV2PS43</accession>
<keyword evidence="12" id="KW-1185">Reference proteome</keyword>
<organism evidence="11 12">
    <name type="scientific">Meganyctiphanes norvegica</name>
    <name type="common">Northern krill</name>
    <name type="synonym">Thysanopoda norvegica</name>
    <dbReference type="NCBI Taxonomy" id="48144"/>
    <lineage>
        <taxon>Eukaryota</taxon>
        <taxon>Metazoa</taxon>
        <taxon>Ecdysozoa</taxon>
        <taxon>Arthropoda</taxon>
        <taxon>Crustacea</taxon>
        <taxon>Multicrustacea</taxon>
        <taxon>Malacostraca</taxon>
        <taxon>Eumalacostraca</taxon>
        <taxon>Eucarida</taxon>
        <taxon>Euphausiacea</taxon>
        <taxon>Euphausiidae</taxon>
        <taxon>Meganyctiphanes</taxon>
    </lineage>
</organism>
<sequence>MSPPNNQEGVVVKAASLHKNEDDGSSIIKKDHSKIGIEAKSMVNNPLNNNSVGNKETTDIMTEQMLEEAENKLSEENVQEEEKLRKELSERNSKELKEQRYKRLMHLLNKSEFYSKFLLQRIETQTQEKKSKGGDKDKNKSASSGDKENNSTKANTSNEENVSSRGRKRKSTNTLLDYVVKTKPNSNENVEPASKRRSIASKKKTDSYDIKEVLDAETVRSQTEKHKEEVGNSSQDEEINTEEQPELFEGGTLRQYQLEGFSWLKVMFENGVNGILADEMGLGKTVQCIALVCHLVSMGVPGPFLVVAPLSTLPNWVSEFERFAPKIPCMLYHGSEEMRMSMHPKISKTSLVLGCPVPVFPVIITSYEVVVRDMKFLSRNQWRYIVVDEGHRLKNHKCRLTQCLKQYHTTNRLLMTGTPLQNDLSELWSLLNFLLPEIFDSLDVFESWFDVTDMMQEGAQLKIIKQERETQVISTLHKILSPFLLRRVKADIDLDLPGKKELLVYTPMTDLQVELYKMTINRDLDKLHAIKEYVYLILADRILSK</sequence>
<comment type="subcellular location">
    <subcellularLocation>
        <location evidence="1">Nucleus</location>
    </subcellularLocation>
</comment>
<keyword evidence="7" id="KW-0175">Coiled coil</keyword>
<name>A0AAV2PS43_MEGNR</name>
<evidence type="ECO:0000313" key="12">
    <source>
        <dbReference type="Proteomes" id="UP001497623"/>
    </source>
</evidence>
<evidence type="ECO:0000259" key="10">
    <source>
        <dbReference type="PROSITE" id="PS51192"/>
    </source>
</evidence>
<dbReference type="Proteomes" id="UP001497623">
    <property type="component" value="Unassembled WGS sequence"/>
</dbReference>
<dbReference type="GO" id="GO:0005524">
    <property type="term" value="F:ATP binding"/>
    <property type="evidence" value="ECO:0007669"/>
    <property type="project" value="UniProtKB-KW"/>
</dbReference>
<feature type="domain" description="Helicase ATP-binding" evidence="10">
    <location>
        <begin position="265"/>
        <end position="437"/>
    </location>
</feature>
<comment type="similarity">
    <text evidence="2">Belongs to the SNF2/RAD54 helicase family.</text>
</comment>
<evidence type="ECO:0000256" key="6">
    <source>
        <dbReference type="ARBA" id="ARBA00022840"/>
    </source>
</evidence>
<feature type="non-terminal residue" evidence="11">
    <location>
        <position position="545"/>
    </location>
</feature>
<dbReference type="AlphaFoldDB" id="A0AAV2PS43"/>
<dbReference type="FunFam" id="3.40.50.10810:FF:000015">
    <property type="entry name" value="lymphoid-specific helicase isoform X1"/>
    <property type="match status" value="1"/>
</dbReference>
<evidence type="ECO:0000256" key="1">
    <source>
        <dbReference type="ARBA" id="ARBA00004123"/>
    </source>
</evidence>
<protein>
    <recommendedName>
        <fullName evidence="10">Helicase ATP-binding domain-containing protein</fullName>
    </recommendedName>
</protein>
<evidence type="ECO:0000256" key="9">
    <source>
        <dbReference type="SAM" id="MobiDB-lite"/>
    </source>
</evidence>
<evidence type="ECO:0000256" key="3">
    <source>
        <dbReference type="ARBA" id="ARBA00022741"/>
    </source>
</evidence>
<dbReference type="GO" id="GO:0006346">
    <property type="term" value="P:DNA methylation-dependent constitutive heterochromatin formation"/>
    <property type="evidence" value="ECO:0007669"/>
    <property type="project" value="TreeGrafter"/>
</dbReference>
<evidence type="ECO:0000256" key="8">
    <source>
        <dbReference type="ARBA" id="ARBA00023242"/>
    </source>
</evidence>
<feature type="compositionally biased region" description="Basic and acidic residues" evidence="9">
    <location>
        <begin position="69"/>
        <end position="99"/>
    </location>
</feature>
<feature type="compositionally biased region" description="Polar residues" evidence="9">
    <location>
        <begin position="151"/>
        <end position="164"/>
    </location>
</feature>
<keyword evidence="4" id="KW-0378">Hydrolase</keyword>